<keyword evidence="5 7" id="KW-1133">Transmembrane helix</keyword>
<gene>
    <name evidence="8" type="ORF">E1I69_13785</name>
</gene>
<accession>A0A4S3PQN6</accession>
<feature type="transmembrane region" description="Helical" evidence="7">
    <location>
        <begin position="313"/>
        <end position="336"/>
    </location>
</feature>
<dbReference type="PANTHER" id="PTHR42810">
    <property type="entry name" value="PURINE PERMEASE C1399.01C-RELATED"/>
    <property type="match status" value="1"/>
</dbReference>
<sequence length="433" mass="46918">MKVFFSSLQWLAFIIASSIVAPIAIAALYGMDPAETASFVARTFLVLGLSSLVQVYLGHRLPINEGPAGLWWGVFIIYAGLGPTLYGSGEDTLRAIEAGILFSGILFMLLSVYGIIDRISKLFTPVVTGTYLILLSLQLSGSFLNGIFGVGYRGQETVYLKILVICLFIIVFTFVFAEKGPRALRQYSVLISLALGWIIFAIFGLTDPIKVTSNKWVEFPRLFAFGNPVFDSGMIATAILVTLLLLTNLIASIRVVEQVLHSQQIKTEKTRYRPAGFMAGVNQIFAGIFSAVAPVPISGAAGFIATTKINTKLPFIVGSFILVGISFFPKIMNFVSGLPAPIGYATVFIIFANLMLPALAAFENLLNKSRSRMIIVFSLFVGVGSMFVPSDAFKDVPPILTSILNNGLVLGTIVAILIEQTVTRLGSKKKERA</sequence>
<keyword evidence="9" id="KW-1185">Reference proteome</keyword>
<feature type="transmembrane region" description="Helical" evidence="7">
    <location>
        <begin position="399"/>
        <end position="418"/>
    </location>
</feature>
<evidence type="ECO:0000256" key="5">
    <source>
        <dbReference type="ARBA" id="ARBA00022989"/>
    </source>
</evidence>
<keyword evidence="4 7" id="KW-0812">Transmembrane</keyword>
<feature type="transmembrane region" description="Helical" evidence="7">
    <location>
        <begin position="128"/>
        <end position="152"/>
    </location>
</feature>
<dbReference type="OrthoDB" id="5597247at2"/>
<dbReference type="Proteomes" id="UP000306477">
    <property type="component" value="Unassembled WGS sequence"/>
</dbReference>
<feature type="transmembrane region" description="Helical" evidence="7">
    <location>
        <begin position="229"/>
        <end position="251"/>
    </location>
</feature>
<evidence type="ECO:0000256" key="3">
    <source>
        <dbReference type="ARBA" id="ARBA00022448"/>
    </source>
</evidence>
<feature type="transmembrane region" description="Helical" evidence="7">
    <location>
        <begin position="36"/>
        <end position="57"/>
    </location>
</feature>
<protein>
    <submittedName>
        <fullName evidence="8">Purine permease</fullName>
    </submittedName>
</protein>
<evidence type="ECO:0000256" key="7">
    <source>
        <dbReference type="SAM" id="Phobius"/>
    </source>
</evidence>
<name>A0A4S3PQN6_9BACI</name>
<dbReference type="Pfam" id="PF00860">
    <property type="entry name" value="Xan_ur_permease"/>
    <property type="match status" value="1"/>
</dbReference>
<evidence type="ECO:0000313" key="9">
    <source>
        <dbReference type="Proteomes" id="UP000306477"/>
    </source>
</evidence>
<evidence type="ECO:0000256" key="4">
    <source>
        <dbReference type="ARBA" id="ARBA00022692"/>
    </source>
</evidence>
<feature type="transmembrane region" description="Helical" evidence="7">
    <location>
        <begin position="98"/>
        <end position="116"/>
    </location>
</feature>
<dbReference type="GO" id="GO:0005886">
    <property type="term" value="C:plasma membrane"/>
    <property type="evidence" value="ECO:0007669"/>
    <property type="project" value="TreeGrafter"/>
</dbReference>
<proteinExistence type="inferred from homology"/>
<dbReference type="GO" id="GO:0042907">
    <property type="term" value="F:xanthine transmembrane transporter activity"/>
    <property type="evidence" value="ECO:0007669"/>
    <property type="project" value="TreeGrafter"/>
</dbReference>
<dbReference type="EMBL" id="SLUB01000024">
    <property type="protein sequence ID" value="THE11828.1"/>
    <property type="molecule type" value="Genomic_DNA"/>
</dbReference>
<feature type="transmembrane region" description="Helical" evidence="7">
    <location>
        <begin position="158"/>
        <end position="177"/>
    </location>
</feature>
<keyword evidence="3" id="KW-0813">Transport</keyword>
<feature type="transmembrane region" description="Helical" evidence="7">
    <location>
        <begin position="342"/>
        <end position="362"/>
    </location>
</feature>
<reference evidence="8 9" key="1">
    <citation type="journal article" date="2019" name="Indoor Air">
        <title>Impacts of indoor surface finishes on bacterial viability.</title>
        <authorList>
            <person name="Hu J."/>
            <person name="Maamar S.B."/>
            <person name="Glawe A.J."/>
            <person name="Gottel N."/>
            <person name="Gilbert J.A."/>
            <person name="Hartmann E.M."/>
        </authorList>
    </citation>
    <scope>NUCLEOTIDE SEQUENCE [LARGE SCALE GENOMIC DNA]</scope>
    <source>
        <strain evidence="8 9">AF060A6</strain>
    </source>
</reference>
<evidence type="ECO:0000256" key="2">
    <source>
        <dbReference type="ARBA" id="ARBA00008821"/>
    </source>
</evidence>
<evidence type="ECO:0000313" key="8">
    <source>
        <dbReference type="EMBL" id="THE11828.1"/>
    </source>
</evidence>
<dbReference type="InterPro" id="IPR006043">
    <property type="entry name" value="NCS2"/>
</dbReference>
<feature type="transmembrane region" description="Helical" evidence="7">
    <location>
        <begin position="69"/>
        <end position="86"/>
    </location>
</feature>
<dbReference type="AlphaFoldDB" id="A0A4S3PQN6"/>
<dbReference type="NCBIfam" id="NF037981">
    <property type="entry name" value="NCS2_1"/>
    <property type="match status" value="1"/>
</dbReference>
<dbReference type="STRING" id="1033734.GCA_000285535_00934"/>
<feature type="transmembrane region" description="Helical" evidence="7">
    <location>
        <begin position="189"/>
        <end position="209"/>
    </location>
</feature>
<feature type="transmembrane region" description="Helical" evidence="7">
    <location>
        <begin position="374"/>
        <end position="393"/>
    </location>
</feature>
<dbReference type="PANTHER" id="PTHR42810:SF1">
    <property type="entry name" value="PURINE PERMEASE YWDJ-RELATED"/>
    <property type="match status" value="1"/>
</dbReference>
<evidence type="ECO:0000256" key="6">
    <source>
        <dbReference type="ARBA" id="ARBA00023136"/>
    </source>
</evidence>
<comment type="subcellular location">
    <subcellularLocation>
        <location evidence="1">Membrane</location>
        <topology evidence="1">Multi-pass membrane protein</topology>
    </subcellularLocation>
</comment>
<comment type="similarity">
    <text evidence="2">Belongs to the nucleobase:cation symporter-2 (NCS2) (TC 2.A.40) family.</text>
</comment>
<comment type="caution">
    <text evidence="8">The sequence shown here is derived from an EMBL/GenBank/DDBJ whole genome shotgun (WGS) entry which is preliminary data.</text>
</comment>
<keyword evidence="6 7" id="KW-0472">Membrane</keyword>
<dbReference type="RefSeq" id="WP_136380171.1">
    <property type="nucleotide sequence ID" value="NZ_SLUB01000024.1"/>
</dbReference>
<organism evidence="8 9">
    <name type="scientific">Bacillus timonensis</name>
    <dbReference type="NCBI Taxonomy" id="1033734"/>
    <lineage>
        <taxon>Bacteria</taxon>
        <taxon>Bacillati</taxon>
        <taxon>Bacillota</taxon>
        <taxon>Bacilli</taxon>
        <taxon>Bacillales</taxon>
        <taxon>Bacillaceae</taxon>
        <taxon>Bacillus</taxon>
    </lineage>
</organism>
<evidence type="ECO:0000256" key="1">
    <source>
        <dbReference type="ARBA" id="ARBA00004141"/>
    </source>
</evidence>